<dbReference type="Pfam" id="PF13450">
    <property type="entry name" value="NAD_binding_8"/>
    <property type="match status" value="1"/>
</dbReference>
<dbReference type="PANTHER" id="PTHR42685:SF21">
    <property type="entry name" value="DEHYDROGENASE (FLAVOPROTEIN)-LIKE PROTEIN"/>
    <property type="match status" value="1"/>
</dbReference>
<name>X1D4G4_9ZZZZ</name>
<reference evidence="1" key="1">
    <citation type="journal article" date="2014" name="Front. Microbiol.">
        <title>High frequency of phylogenetically diverse reductive dehalogenase-homologous genes in deep subseafloor sedimentary metagenomes.</title>
        <authorList>
            <person name="Kawai M."/>
            <person name="Futagami T."/>
            <person name="Toyoda A."/>
            <person name="Takaki Y."/>
            <person name="Nishi S."/>
            <person name="Hori S."/>
            <person name="Arai W."/>
            <person name="Tsubouchi T."/>
            <person name="Morono Y."/>
            <person name="Uchiyama I."/>
            <person name="Ito T."/>
            <person name="Fujiyama A."/>
            <person name="Inagaki F."/>
            <person name="Takami H."/>
        </authorList>
    </citation>
    <scope>NUCLEOTIDE SEQUENCE</scope>
    <source>
        <strain evidence="1">Expedition CK06-06</strain>
    </source>
</reference>
<dbReference type="EMBL" id="BART01031502">
    <property type="protein sequence ID" value="GAH15092.1"/>
    <property type="molecule type" value="Genomic_DNA"/>
</dbReference>
<proteinExistence type="predicted"/>
<protein>
    <recommendedName>
        <fullName evidence="2">FAD-binding domain-containing protein</fullName>
    </recommendedName>
</protein>
<comment type="caution">
    <text evidence="1">The sequence shown here is derived from an EMBL/GenBank/DDBJ whole genome shotgun (WGS) entry which is preliminary data.</text>
</comment>
<organism evidence="1">
    <name type="scientific">marine sediment metagenome</name>
    <dbReference type="NCBI Taxonomy" id="412755"/>
    <lineage>
        <taxon>unclassified sequences</taxon>
        <taxon>metagenomes</taxon>
        <taxon>ecological metagenomes</taxon>
    </lineage>
</organism>
<evidence type="ECO:0008006" key="2">
    <source>
        <dbReference type="Google" id="ProtNLM"/>
    </source>
</evidence>
<feature type="non-terminal residue" evidence="1">
    <location>
        <position position="155"/>
    </location>
</feature>
<dbReference type="InterPro" id="IPR036188">
    <property type="entry name" value="FAD/NAD-bd_sf"/>
</dbReference>
<gene>
    <name evidence="1" type="ORF">S01H4_54709</name>
</gene>
<dbReference type="Gene3D" id="3.50.50.60">
    <property type="entry name" value="FAD/NAD(P)-binding domain"/>
    <property type="match status" value="1"/>
</dbReference>
<evidence type="ECO:0000313" key="1">
    <source>
        <dbReference type="EMBL" id="GAH15092.1"/>
    </source>
</evidence>
<dbReference type="InterPro" id="IPR050407">
    <property type="entry name" value="Geranylgeranyl_reductase"/>
</dbReference>
<dbReference type="AlphaFoldDB" id="X1D4G4"/>
<accession>X1D4G4</accession>
<dbReference type="SUPFAM" id="SSF51905">
    <property type="entry name" value="FAD/NAD(P)-binding domain"/>
    <property type="match status" value="1"/>
</dbReference>
<dbReference type="PANTHER" id="PTHR42685">
    <property type="entry name" value="GERANYLGERANYL DIPHOSPHATE REDUCTASE"/>
    <property type="match status" value="1"/>
</dbReference>
<sequence>MSLDSECYDVCIVGASIAGNYLTYLLSKSNLRIAVIEDHKEIGIPFQCAGIISQKLSQLIELPKEIVLNRVNTAKIISPSGNYINLSGDEQPYVIDRVALDRLYYTKVKDNPNITYYLGEKYKSFEYRFDDDKKIVLIETSKRKIITKMLIGCDG</sequence>